<reference evidence="2 3" key="1">
    <citation type="journal article" date="2010" name="PLoS Genet.">
        <title>Analysis of the Legionella longbeachae genome and transcriptome uncovers unique strategies to cause Legionnaires' disease.</title>
        <authorList>
            <person name="Cazalet C."/>
            <person name="Gomez-Valero L."/>
            <person name="Rusniok C."/>
            <person name="Lomma M."/>
            <person name="Dervins-Ravault D."/>
            <person name="Newton H."/>
            <person name="Sansom F."/>
            <person name="Jarraud S."/>
            <person name="Zidane N."/>
            <person name="Ma L."/>
            <person name="Bouchier C."/>
            <person name="Etienne J."/>
            <person name="Hartland E."/>
            <person name="Buchrieser C."/>
        </authorList>
    </citation>
    <scope>NUCLEOTIDE SEQUENCE [LARGE SCALE GENOMIC DNA]</scope>
    <source>
        <strain evidence="2 3">NSW150</strain>
    </source>
</reference>
<organism evidence="2 3">
    <name type="scientific">Legionella longbeachae serogroup 1 (strain NSW150)</name>
    <dbReference type="NCBI Taxonomy" id="661367"/>
    <lineage>
        <taxon>Bacteria</taxon>
        <taxon>Pseudomonadati</taxon>
        <taxon>Pseudomonadota</taxon>
        <taxon>Gammaproteobacteria</taxon>
        <taxon>Legionellales</taxon>
        <taxon>Legionellaceae</taxon>
        <taxon>Legionella</taxon>
    </lineage>
</organism>
<evidence type="ECO:0000313" key="3">
    <source>
        <dbReference type="Proteomes" id="UP000001060"/>
    </source>
</evidence>
<accession>D3HMJ9</accession>
<dbReference type="AlphaFoldDB" id="D3HMJ9"/>
<name>D3HMJ9_LEGLN</name>
<protein>
    <submittedName>
        <fullName evidence="2">Uncharacterized protein</fullName>
    </submittedName>
</protein>
<evidence type="ECO:0000256" key="1">
    <source>
        <dbReference type="SAM" id="Coils"/>
    </source>
</evidence>
<dbReference type="eggNOG" id="ENOG5030T1C">
    <property type="taxonomic scope" value="Bacteria"/>
</dbReference>
<dbReference type="KEGG" id="llo:LLO_3233"/>
<dbReference type="EMBL" id="FN650140">
    <property type="protein sequence ID" value="CBJ13690.1"/>
    <property type="molecule type" value="Genomic_DNA"/>
</dbReference>
<keyword evidence="1" id="KW-0175">Coiled coil</keyword>
<proteinExistence type="predicted"/>
<feature type="coiled-coil region" evidence="1">
    <location>
        <begin position="41"/>
        <end position="75"/>
    </location>
</feature>
<keyword evidence="3" id="KW-1185">Reference proteome</keyword>
<dbReference type="RefSeq" id="WP_012979529.1">
    <property type="nucleotide sequence ID" value="NC_013861.1"/>
</dbReference>
<evidence type="ECO:0000313" key="2">
    <source>
        <dbReference type="EMBL" id="CBJ13690.1"/>
    </source>
</evidence>
<dbReference type="HOGENOM" id="CLU_366732_0_0_6"/>
<sequence length="760" mass="88369">MQSKNENKKRVLLNSPLEQTVDFTPEFEQLMRTDLAQQNLNKLASATYDRVKQEITNAEEELNKIKTKKGHVKKKATLNETIIKKKNWISEVDDEESKNFLPLWSAMFHGYLVDLVANPKEHIKKQGLVVKAASEEFVKLLLTVLSQDIKIEGKNYTASELKAYKSIFNRFSDSIKAIVIEDKKEITLKRIRKILNDHDLTIEHDCNGHAIYTQIYKEKNQIVMTHCNRGNGQRSNYNLVYRVNIIGLDLNKLKTAIEKITELNVVNGNEEGYKKFYDQYDNTLKDLGFSFSWGKHSKSQKIGNCVLANLKGLLKERVPEDVYKWCTTQMRNLSTLQHLINPMLESGKNLTNKSFHIDTDGEFFHLRQLINYIFDKSVEGIVNCYFGNTRKSEALKKALKALGNYENIINENKALTTPCRVDIKNYIHSKIDRYKKILFNTEMQKPEVFYQVLWNEAEKITSSSSDDSSNKELFKHLITKAASNPHFFSDVYEYFNLKKKENSSTILKLVFTQAIEIIIHDTVLNDPEHIAVYQDSLRKILLKECKKLPCEQELIASLTNTHLTNIDPTFFITASAIMKDRKNDENKYETLKLLLNATLKNREFLDFFVRKKKPPVSTFFKQQNQPQERGVLPVFFKAAADFIIDNTILPLTEEKLQLNIGKLFHNTMERKTDTDKVKRFLELFCYQQLIDTKKINEKNLAYWKNLHILAHQCKQIDYCLPDALTVADSVLDSYHKLKTLAPKQTIKPMDKPFFDFNFGW</sequence>
<gene>
    <name evidence="2" type="ordered locus">LLO_3233</name>
</gene>
<dbReference type="GeneID" id="40927416"/>
<dbReference type="Proteomes" id="UP000001060">
    <property type="component" value="Chromosome"/>
</dbReference>